<sequence length="299" mass="32616" precursor="true">MTARTRRRSLAAGAALILLTNAIALSSVARNRADEPESRVMLSERELALPAGGYRHAENSGLALALNWRVLDADEERPDYGYSLHAGRPAWLDAGRLAALGFDTAAGDATPEARERFTRQLPRQVLIVLELAGPAWQQAVERARANALRRTAAATANPDSKAFAEQAKAARDNLAIEEGHASRLFAIDAGLDAAVLRARYPDRQRTLILRGTVRPSVRSSDRQHRLAGYISAIAIDRINVPFAWRGLLEPLRNTSRPAASERTPRYQAQVAVGQHLEPWIESLTTLPGDRPAPSARPAP</sequence>
<protein>
    <recommendedName>
        <fullName evidence="3">DUF4824 domain-containing protein</fullName>
    </recommendedName>
</protein>
<feature type="signal peptide" evidence="1">
    <location>
        <begin position="1"/>
        <end position="24"/>
    </location>
</feature>
<feature type="chain" id="PRO_5002983710" description="DUF4824 domain-containing protein" evidence="1">
    <location>
        <begin position="25"/>
        <end position="299"/>
    </location>
</feature>
<evidence type="ECO:0000256" key="1">
    <source>
        <dbReference type="SAM" id="SignalP"/>
    </source>
</evidence>
<dbReference type="HOGENOM" id="CLU_1004229_0_0_4"/>
<dbReference type="Pfam" id="PF16106">
    <property type="entry name" value="DUF4824"/>
    <property type="match status" value="1"/>
</dbReference>
<reference evidence="2" key="2">
    <citation type="submission" date="2009-09" db="EMBL/GenBank/DDBJ databases">
        <title>Complete sequence of chromosome of Candidatus Accumulibacter phosphatis clade IIA str. UW-1.</title>
        <authorList>
            <consortium name="US DOE Joint Genome Institute"/>
            <person name="Martin H.G."/>
            <person name="Ivanova N."/>
            <person name="Kunin V."/>
            <person name="Warnecke F."/>
            <person name="Barry K."/>
            <person name="He S."/>
            <person name="Salamov A."/>
            <person name="Szeto E."/>
            <person name="Dalin E."/>
            <person name="Pangilinan J.L."/>
            <person name="Lapidus A."/>
            <person name="Lowry S."/>
            <person name="Kyrpides N.C."/>
            <person name="McMahon K.D."/>
            <person name="Hugenholtz P."/>
        </authorList>
    </citation>
    <scope>NUCLEOTIDE SEQUENCE [LARGE SCALE GENOMIC DNA]</scope>
    <source>
        <strain evidence="2">UW-1</strain>
    </source>
</reference>
<dbReference type="EMBL" id="CP001715">
    <property type="protein sequence ID" value="ACV35512.1"/>
    <property type="molecule type" value="Genomic_DNA"/>
</dbReference>
<dbReference type="InterPro" id="IPR032249">
    <property type="entry name" value="DUF4824"/>
</dbReference>
<dbReference type="KEGG" id="app:CAP2UW1_2221"/>
<dbReference type="STRING" id="522306.CAP2UW1_2221"/>
<reference evidence="2" key="1">
    <citation type="submission" date="2009-08" db="EMBL/GenBank/DDBJ databases">
        <authorList>
            <consortium name="US DOE Joint Genome Institute"/>
            <person name="Lucas S."/>
            <person name="Copeland A."/>
            <person name="Lapidus A."/>
            <person name="Glavina del Rio T."/>
            <person name="Dalin E."/>
            <person name="Tice H."/>
            <person name="Bruce D."/>
            <person name="Barry K."/>
            <person name="Pitluck S."/>
            <person name="Lowry S."/>
            <person name="Larimer F."/>
            <person name="Land M."/>
            <person name="Hauser L."/>
            <person name="Kyrpides N."/>
            <person name="Ivanova N."/>
            <person name="McMahon K.D."/>
            <person name="Hugenholtz P."/>
        </authorList>
    </citation>
    <scope>NUCLEOTIDE SEQUENCE</scope>
    <source>
        <strain evidence="2">UW-1</strain>
    </source>
</reference>
<dbReference type="AlphaFoldDB" id="C7RP30"/>
<proteinExistence type="predicted"/>
<organism evidence="2">
    <name type="scientific">Accumulibacter regalis</name>
    <dbReference type="NCBI Taxonomy" id="522306"/>
    <lineage>
        <taxon>Bacteria</taxon>
        <taxon>Pseudomonadati</taxon>
        <taxon>Pseudomonadota</taxon>
        <taxon>Betaproteobacteria</taxon>
        <taxon>Candidatus Accumulibacter</taxon>
    </lineage>
</organism>
<keyword evidence="1" id="KW-0732">Signal</keyword>
<evidence type="ECO:0008006" key="3">
    <source>
        <dbReference type="Google" id="ProtNLM"/>
    </source>
</evidence>
<evidence type="ECO:0000313" key="2">
    <source>
        <dbReference type="EMBL" id="ACV35512.1"/>
    </source>
</evidence>
<dbReference type="OrthoDB" id="8557961at2"/>
<dbReference type="eggNOG" id="ENOG503269T">
    <property type="taxonomic scope" value="Bacteria"/>
</dbReference>
<name>C7RP30_ACCRE</name>
<gene>
    <name evidence="2" type="ordered locus">CAP2UW1_2221</name>
</gene>
<accession>C7RP30</accession>